<organism evidence="1">
    <name type="scientific">Arundo donax</name>
    <name type="common">Giant reed</name>
    <name type="synonym">Donax arundinaceus</name>
    <dbReference type="NCBI Taxonomy" id="35708"/>
    <lineage>
        <taxon>Eukaryota</taxon>
        <taxon>Viridiplantae</taxon>
        <taxon>Streptophyta</taxon>
        <taxon>Embryophyta</taxon>
        <taxon>Tracheophyta</taxon>
        <taxon>Spermatophyta</taxon>
        <taxon>Magnoliopsida</taxon>
        <taxon>Liliopsida</taxon>
        <taxon>Poales</taxon>
        <taxon>Poaceae</taxon>
        <taxon>PACMAD clade</taxon>
        <taxon>Arundinoideae</taxon>
        <taxon>Arundineae</taxon>
        <taxon>Arundo</taxon>
    </lineage>
</organism>
<evidence type="ECO:0000313" key="1">
    <source>
        <dbReference type="EMBL" id="JAD19713.1"/>
    </source>
</evidence>
<dbReference type="AlphaFoldDB" id="A0A0A8Y4U1"/>
<sequence length="45" mass="5239">MKTPYWSLDFALYSIFGPEFCQSSHCCTFALRSILDVHKFLQYGS</sequence>
<reference evidence="1" key="2">
    <citation type="journal article" date="2015" name="Data Brief">
        <title>Shoot transcriptome of the giant reed, Arundo donax.</title>
        <authorList>
            <person name="Barrero R.A."/>
            <person name="Guerrero F.D."/>
            <person name="Moolhuijzen P."/>
            <person name="Goolsby J.A."/>
            <person name="Tidwell J."/>
            <person name="Bellgard S.E."/>
            <person name="Bellgard M.I."/>
        </authorList>
    </citation>
    <scope>NUCLEOTIDE SEQUENCE</scope>
    <source>
        <tissue evidence="1">Shoot tissue taken approximately 20 cm above the soil surface</tissue>
    </source>
</reference>
<dbReference type="EMBL" id="GBRH01278182">
    <property type="protein sequence ID" value="JAD19713.1"/>
    <property type="molecule type" value="Transcribed_RNA"/>
</dbReference>
<accession>A0A0A8Y4U1</accession>
<reference evidence="1" key="1">
    <citation type="submission" date="2014-09" db="EMBL/GenBank/DDBJ databases">
        <authorList>
            <person name="Magalhaes I.L.F."/>
            <person name="Oliveira U."/>
            <person name="Santos F.R."/>
            <person name="Vidigal T.H.D.A."/>
            <person name="Brescovit A.D."/>
            <person name="Santos A.J."/>
        </authorList>
    </citation>
    <scope>NUCLEOTIDE SEQUENCE</scope>
    <source>
        <tissue evidence="1">Shoot tissue taken approximately 20 cm above the soil surface</tissue>
    </source>
</reference>
<protein>
    <submittedName>
        <fullName evidence="1">Uncharacterized protein</fullName>
    </submittedName>
</protein>
<proteinExistence type="predicted"/>
<name>A0A0A8Y4U1_ARUDO</name>